<feature type="region of interest" description="Disordered" evidence="7">
    <location>
        <begin position="507"/>
        <end position="532"/>
    </location>
</feature>
<feature type="region of interest" description="Disordered" evidence="7">
    <location>
        <begin position="1205"/>
        <end position="1239"/>
    </location>
</feature>
<keyword evidence="6" id="KW-0175">Coiled coil</keyword>
<evidence type="ECO:0000313" key="9">
    <source>
        <dbReference type="Ensembl" id="ENSLLTP00000002747.1"/>
    </source>
</evidence>
<dbReference type="Gene3D" id="3.30.160.60">
    <property type="entry name" value="Classic Zinc Finger"/>
    <property type="match status" value="6"/>
</dbReference>
<keyword evidence="3 5" id="KW-0863">Zinc-finger</keyword>
<keyword evidence="2" id="KW-0677">Repeat</keyword>
<evidence type="ECO:0000256" key="1">
    <source>
        <dbReference type="ARBA" id="ARBA00022723"/>
    </source>
</evidence>
<evidence type="ECO:0000259" key="8">
    <source>
        <dbReference type="PROSITE" id="PS50157"/>
    </source>
</evidence>
<dbReference type="SMART" id="SM00451">
    <property type="entry name" value="ZnF_U1"/>
    <property type="match status" value="6"/>
</dbReference>
<dbReference type="GO" id="GO:0008270">
    <property type="term" value="F:zinc ion binding"/>
    <property type="evidence" value="ECO:0007669"/>
    <property type="project" value="UniProtKB-KW"/>
</dbReference>
<feature type="compositionally biased region" description="Basic and acidic residues" evidence="7">
    <location>
        <begin position="1224"/>
        <end position="1239"/>
    </location>
</feature>
<sequence length="1602" mass="179913">MNVEKSQNYECDENIKNELLQDSAKNILAGKTPNESFSNSKMLLMKELKNPLKNPEENGLAKRPLSQITDQELNETTIIDNEPVSKRLKLVGTKPAKGDEGNPSESTTYEYSIDGTNKPVGKLATNSFDVQTSPSRCPFSSNSSCIQQEFVPEDNTVHMTPMENVSSQENETLLPKCKSSILDDSTGITMSTIKNVSKCNICKEIFSSALDLENHIQEHHLKQSKEKGSLYSTSKSEHTSSLQTHVKQTSGQLTYFCDLCGYQTFKEVLLEAHFLGKTHLRRQNLAARGGFVKMLTKKSFHKKQRFPIKEKNVRKKLASNEQKIRDELSDPLRISSNKIENLKENCQDLAEMIPSTESAECITKEEALLWKVDGNGEKSDVSESSECNPCLLKPAKSSQVTANNLKVMGILGSFQKKRILSRGMTFRQSTFFRLNQQIKRRYNLLGIGKKSKLDFRVKHSNQGELHQSDLSQTKVLQSEGNGKDFCVDIPKTAALHQVEKTILEHKTTSEKELDEQRTLDPGNGVGSALSNKEDLKLDADKTQGEFKVHCQIYGYSSDSKDLECHQKNNHIDSSKINCPKCLFLAPNDISLEKHMSDEHSMAFSCSACCKYFLTEEEVAAHNATEHHSDLLSQGNSIRSLKGELAVHSTSCPSGELPKVVELKAQQEDVKLSILQPGSQFKESALSRSQFQCKKCFYKTRSSSVLTRHIKLRHAQEYHFLCKACNLYSLSKEGMEKHIKRSKHLENARKNNIGLQFEECIEKICVGGTDVKKGTEGPICGSLKTVLENESIHAPFSSLQKVLTNKELYPSNEMIKDNELILGSLQKKGRPKGTISRTCPHCGLLASSVTNLTVHIRRKHSHQYSYLCKVCNYYTVTKGDMERHCATKKHKSRLETSGEKSVEFIVCPENDNIGAKVKKTDNPGNLSKELIVSNDQVSETDQPILENKVDEQNNIIQLSVKNIIHLPKIDRGRNFSETQCKIAESSNVSQDKNVQVQTRLANVNDNKCAHCNFIAHSFSSLEVHIKRKHTKEFEYYCMACDYYAVTRREMIRHAATEKHKIKRQSYIASSGEEADVASIAKETAVVFGEEQQNTEDLQISLDETKSKGHMEEESPNNEVMQKANKSPTYLALEDSIASEVSKDCILEAVDAEMEDGTDQGRENTSCDENDQDGGLKLNEMVELKETIDCVLHQHQEIAKSNIHLTTEPGDENMAFDESSPNSDLMRNENKLQEDSEKRYKSSEVVTEEVKTDETHVSIVSDAGSALEQENISESTESFKNIHILQQQINTRQCPTAEEEGTLIDAQQETEVSLNNIWGSDSSVAEAMDKNDIALDAFNSVDGKIVDGTGVQNSDQFDSSIVKISHEDSLEQVDCPVDGQNLSKQKSWDRAVKVDCPRNDGKKKKVEGHPVRESPRICCDDCGFLADGLSGLNVHIAMKHPSKEKHFHCLLCGKSFYTESSLHQHLASAGHMRNEQASVEELPEGGATFKCVKCTEPFDSEQNLFLHIKEQHEELLREVNKYIVEDTEQIVREREENKGNICKYCGKICRSSNSMAFLAHIRTHTGSKPFKCKICHFATAQLGDARNHVKRHLGMREYKCHICG</sequence>
<dbReference type="FunFam" id="3.30.160.60:FF:000721">
    <property type="entry name" value="Zinc finger protein 407"/>
    <property type="match status" value="1"/>
</dbReference>
<evidence type="ECO:0000256" key="7">
    <source>
        <dbReference type="SAM" id="MobiDB-lite"/>
    </source>
</evidence>
<reference evidence="9" key="2">
    <citation type="submission" date="2025-09" db="UniProtKB">
        <authorList>
            <consortium name="Ensembl"/>
        </authorList>
    </citation>
    <scope>IDENTIFICATION</scope>
</reference>
<feature type="domain" description="C2H2-type" evidence="8">
    <location>
        <begin position="1445"/>
        <end position="1474"/>
    </location>
</feature>
<dbReference type="GO" id="GO:0003676">
    <property type="term" value="F:nucleic acid binding"/>
    <property type="evidence" value="ECO:0007669"/>
    <property type="project" value="InterPro"/>
</dbReference>
<keyword evidence="1" id="KW-0479">Metal-binding</keyword>
<gene>
    <name evidence="9" type="primary">ZNF407</name>
</gene>
<keyword evidence="4" id="KW-0862">Zinc</keyword>
<evidence type="ECO:0000256" key="2">
    <source>
        <dbReference type="ARBA" id="ARBA00022737"/>
    </source>
</evidence>
<dbReference type="PROSITE" id="PS00028">
    <property type="entry name" value="ZINC_FINGER_C2H2_1"/>
    <property type="match status" value="3"/>
</dbReference>
<dbReference type="InterPro" id="IPR036236">
    <property type="entry name" value="Znf_C2H2_sf"/>
</dbReference>
<feature type="domain" description="C2H2-type" evidence="8">
    <location>
        <begin position="1487"/>
        <end position="1510"/>
    </location>
</feature>
<dbReference type="FunFam" id="3.30.160.60:FF:001710">
    <property type="entry name" value="Zinc finger protein 407 isoform 1"/>
    <property type="match status" value="1"/>
</dbReference>
<keyword evidence="10" id="KW-1185">Reference proteome</keyword>
<feature type="coiled-coil region" evidence="6">
    <location>
        <begin position="332"/>
        <end position="359"/>
    </location>
</feature>
<dbReference type="InterPro" id="IPR013087">
    <property type="entry name" value="Znf_C2H2_type"/>
</dbReference>
<proteinExistence type="predicted"/>
<evidence type="ECO:0000256" key="5">
    <source>
        <dbReference type="PROSITE-ProRule" id="PRU00042"/>
    </source>
</evidence>
<dbReference type="GO" id="GO:0005634">
    <property type="term" value="C:nucleus"/>
    <property type="evidence" value="ECO:0007669"/>
    <property type="project" value="TreeGrafter"/>
</dbReference>
<dbReference type="Ensembl" id="ENSLLTT00000002859.1">
    <property type="protein sequence ID" value="ENSLLTP00000002747.1"/>
    <property type="gene ID" value="ENSLLTG00000002111.1"/>
</dbReference>
<feature type="compositionally biased region" description="Basic and acidic residues" evidence="7">
    <location>
        <begin position="507"/>
        <end position="518"/>
    </location>
</feature>
<dbReference type="SUPFAM" id="SSF57667">
    <property type="entry name" value="beta-beta-alpha zinc fingers"/>
    <property type="match status" value="3"/>
</dbReference>
<evidence type="ECO:0000313" key="10">
    <source>
        <dbReference type="Proteomes" id="UP000694406"/>
    </source>
</evidence>
<evidence type="ECO:0000256" key="3">
    <source>
        <dbReference type="ARBA" id="ARBA00022771"/>
    </source>
</evidence>
<reference evidence="9" key="1">
    <citation type="submission" date="2025-08" db="UniProtKB">
        <authorList>
            <consortium name="Ensembl"/>
        </authorList>
    </citation>
    <scope>IDENTIFICATION</scope>
</reference>
<dbReference type="GO" id="GO:0045944">
    <property type="term" value="P:positive regulation of transcription by RNA polymerase II"/>
    <property type="evidence" value="ECO:0007669"/>
    <property type="project" value="TreeGrafter"/>
</dbReference>
<accession>A0A8C5RFW4</accession>
<dbReference type="InterPro" id="IPR003604">
    <property type="entry name" value="Matrin/U1-like-C_Znf_C2H2"/>
</dbReference>
<name>A0A8C5RFW4_LATLA</name>
<organism evidence="9 10">
    <name type="scientific">Laticauda laticaudata</name>
    <name type="common">Blue-ringed sea krait</name>
    <name type="synonym">Blue-lipped sea krait</name>
    <dbReference type="NCBI Taxonomy" id="8630"/>
    <lineage>
        <taxon>Eukaryota</taxon>
        <taxon>Metazoa</taxon>
        <taxon>Chordata</taxon>
        <taxon>Craniata</taxon>
        <taxon>Vertebrata</taxon>
        <taxon>Euteleostomi</taxon>
        <taxon>Lepidosauria</taxon>
        <taxon>Squamata</taxon>
        <taxon>Bifurcata</taxon>
        <taxon>Unidentata</taxon>
        <taxon>Episquamata</taxon>
        <taxon>Toxicofera</taxon>
        <taxon>Serpentes</taxon>
        <taxon>Colubroidea</taxon>
        <taxon>Elapidae</taxon>
        <taxon>Laticaudinae</taxon>
        <taxon>Laticauda</taxon>
    </lineage>
</organism>
<protein>
    <submittedName>
        <fullName evidence="9">Zinc finger protein 407</fullName>
    </submittedName>
</protein>
<dbReference type="PANTHER" id="PTHR24403">
    <property type="entry name" value="ZINC FINGER PROTEIN"/>
    <property type="match status" value="1"/>
</dbReference>
<dbReference type="PROSITE" id="PS50157">
    <property type="entry name" value="ZINC_FINGER_C2H2_2"/>
    <property type="match status" value="3"/>
</dbReference>
<evidence type="ECO:0000256" key="6">
    <source>
        <dbReference type="SAM" id="Coils"/>
    </source>
</evidence>
<evidence type="ECO:0000256" key="4">
    <source>
        <dbReference type="ARBA" id="ARBA00022833"/>
    </source>
</evidence>
<dbReference type="GeneTree" id="ENSGT00940000156446"/>
<dbReference type="Proteomes" id="UP000694406">
    <property type="component" value="Unplaced"/>
</dbReference>
<feature type="domain" description="C2H2-type" evidence="8">
    <location>
        <begin position="690"/>
        <end position="718"/>
    </location>
</feature>
<dbReference type="InterPro" id="IPR050688">
    <property type="entry name" value="Zinc_finger/UBP_domain"/>
</dbReference>
<dbReference type="SMART" id="SM00355">
    <property type="entry name" value="ZnF_C2H2"/>
    <property type="match status" value="15"/>
</dbReference>
<feature type="region of interest" description="Disordered" evidence="7">
    <location>
        <begin position="1152"/>
        <end position="1172"/>
    </location>
</feature>
<dbReference type="FunFam" id="3.30.160.60:FF:001138">
    <property type="entry name" value="zinc finger protein 407 isoform X1"/>
    <property type="match status" value="1"/>
</dbReference>
<dbReference type="PANTHER" id="PTHR24403:SF60">
    <property type="entry name" value="ZINC FINGER PROTEIN 407"/>
    <property type="match status" value="1"/>
</dbReference>